<keyword evidence="1" id="KW-0614">Plasmid</keyword>
<dbReference type="eggNOG" id="COG3157">
    <property type="taxonomic scope" value="Bacteria"/>
</dbReference>
<dbReference type="PANTHER" id="PTHR36152:SF1">
    <property type="entry name" value="UBIQUITIN-LIKE DOMAIN-CONTAINING PROTEIN"/>
    <property type="match status" value="1"/>
</dbReference>
<geneLocation type="plasmid" evidence="2">
    <name>Plasmid1 DNA</name>
</geneLocation>
<evidence type="ECO:0000313" key="1">
    <source>
        <dbReference type="EMBL" id="BAQ71482.1"/>
    </source>
</evidence>
<proteinExistence type="predicted"/>
<protein>
    <submittedName>
        <fullName evidence="1">Hcp1 protein</fullName>
    </submittedName>
</protein>
<dbReference type="InterPro" id="IPR053165">
    <property type="entry name" value="HSI-I_assembly_Hcp1"/>
</dbReference>
<evidence type="ECO:0000313" key="2">
    <source>
        <dbReference type="Proteomes" id="UP000064912"/>
    </source>
</evidence>
<dbReference type="SUPFAM" id="SSF141452">
    <property type="entry name" value="Hcp1-like"/>
    <property type="match status" value="1"/>
</dbReference>
<dbReference type="PANTHER" id="PTHR36152">
    <property type="entry name" value="CYTOPLASMIC PROTEIN-RELATED"/>
    <property type="match status" value="1"/>
</dbReference>
<organism evidence="1 2">
    <name type="scientific">Rhodovulum sulfidophilum</name>
    <name type="common">Rhodobacter sulfidophilus</name>
    <dbReference type="NCBI Taxonomy" id="35806"/>
    <lineage>
        <taxon>Bacteria</taxon>
        <taxon>Pseudomonadati</taxon>
        <taxon>Pseudomonadota</taxon>
        <taxon>Alphaproteobacteria</taxon>
        <taxon>Rhodobacterales</taxon>
        <taxon>Paracoccaceae</taxon>
        <taxon>Rhodovulum</taxon>
    </lineage>
</organism>
<dbReference type="KEGG" id="rsu:NHU_04369"/>
<dbReference type="AlphaFoldDB" id="A0A0D6B8P1"/>
<accession>A0A0D6B8P1</accession>
<dbReference type="InterPro" id="IPR008514">
    <property type="entry name" value="T6SS_Hcp"/>
</dbReference>
<dbReference type="InterPro" id="IPR036624">
    <property type="entry name" value="Hcp1-lik_sf"/>
</dbReference>
<dbReference type="Gene3D" id="2.30.110.20">
    <property type="entry name" value="Hcp1-like"/>
    <property type="match status" value="1"/>
</dbReference>
<reference evidence="1 2" key="1">
    <citation type="submission" date="2015-02" db="EMBL/GenBank/DDBJ databases">
        <title>Genome sequene of Rhodovulum sulfidophilum DSM 2351.</title>
        <authorList>
            <person name="Nagao N."/>
        </authorList>
    </citation>
    <scope>NUCLEOTIDE SEQUENCE [LARGE SCALE GENOMIC DNA]</scope>
    <source>
        <strain evidence="1 2">DSM 2351</strain>
        <plasmid evidence="2">Plasmid Plasmid1 DNA</plasmid>
    </source>
</reference>
<dbReference type="Proteomes" id="UP000064912">
    <property type="component" value="Plasmid Plasmid1"/>
</dbReference>
<dbReference type="Pfam" id="PF05638">
    <property type="entry name" value="T6SS_HCP"/>
    <property type="match status" value="1"/>
</dbReference>
<dbReference type="PATRIC" id="fig|35806.4.peg.4471"/>
<dbReference type="EMBL" id="AP014801">
    <property type="protein sequence ID" value="BAQ71482.1"/>
    <property type="molecule type" value="Genomic_DNA"/>
</dbReference>
<name>A0A0D6B8P1_RHOSU</name>
<gene>
    <name evidence="1" type="ORF">NHU_04369</name>
</gene>
<sequence>MAIDCFLKLENNIKGESLDDKHKDWIDVLSWNWGLSQSGTTHMGHGGGGGKVDVQDITVTKYVDAATHDLIKRCCSGEHITAGQLVVRKSGGSAPVDYLKIDLKDVMITSYVTGGSKDGLDRVQETLTLNFRAFQVTYTMQEEAGGAGPESTAGWEIAENKEWAA</sequence>